<proteinExistence type="inferred from homology"/>
<dbReference type="Gene3D" id="3.90.640.10">
    <property type="entry name" value="Actin, Chain A, domain 4"/>
    <property type="match status" value="1"/>
</dbReference>
<evidence type="ECO:0000313" key="4">
    <source>
        <dbReference type="EMBL" id="CAF4809040.1"/>
    </source>
</evidence>
<reference evidence="4" key="1">
    <citation type="submission" date="2021-02" db="EMBL/GenBank/DDBJ databases">
        <authorList>
            <person name="Nowell W R."/>
        </authorList>
    </citation>
    <scope>NUCLEOTIDE SEQUENCE</scope>
</reference>
<feature type="non-terminal residue" evidence="4">
    <location>
        <position position="1"/>
    </location>
</feature>
<dbReference type="EMBL" id="CAJOBJ010151652">
    <property type="protein sequence ID" value="CAF4809040.1"/>
    <property type="molecule type" value="Genomic_DNA"/>
</dbReference>
<dbReference type="InterPro" id="IPR043129">
    <property type="entry name" value="ATPase_NBD"/>
</dbReference>
<dbReference type="Pfam" id="PF00012">
    <property type="entry name" value="HSP70"/>
    <property type="match status" value="1"/>
</dbReference>
<keyword evidence="2" id="KW-0547">Nucleotide-binding</keyword>
<keyword evidence="3" id="KW-0067">ATP-binding</keyword>
<organism evidence="4 5">
    <name type="scientific">Rotaria magnacalcarata</name>
    <dbReference type="NCBI Taxonomy" id="392030"/>
    <lineage>
        <taxon>Eukaryota</taxon>
        <taxon>Metazoa</taxon>
        <taxon>Spiralia</taxon>
        <taxon>Gnathifera</taxon>
        <taxon>Rotifera</taxon>
        <taxon>Eurotatoria</taxon>
        <taxon>Bdelloidea</taxon>
        <taxon>Philodinida</taxon>
        <taxon>Philodinidae</taxon>
        <taxon>Rotaria</taxon>
    </lineage>
</organism>
<dbReference type="GO" id="GO:0005524">
    <property type="term" value="F:ATP binding"/>
    <property type="evidence" value="ECO:0007669"/>
    <property type="project" value="UniProtKB-KW"/>
</dbReference>
<comment type="caution">
    <text evidence="4">The sequence shown here is derived from an EMBL/GenBank/DDBJ whole genome shotgun (WGS) entry which is preliminary data.</text>
</comment>
<protein>
    <submittedName>
        <fullName evidence="4">Uncharacterized protein</fullName>
    </submittedName>
</protein>
<evidence type="ECO:0000256" key="1">
    <source>
        <dbReference type="ARBA" id="ARBA00007381"/>
    </source>
</evidence>
<evidence type="ECO:0000313" key="5">
    <source>
        <dbReference type="Proteomes" id="UP000681720"/>
    </source>
</evidence>
<dbReference type="SUPFAM" id="SSF53067">
    <property type="entry name" value="Actin-like ATPase domain"/>
    <property type="match status" value="1"/>
</dbReference>
<dbReference type="GO" id="GO:0140662">
    <property type="term" value="F:ATP-dependent protein folding chaperone"/>
    <property type="evidence" value="ECO:0007669"/>
    <property type="project" value="InterPro"/>
</dbReference>
<dbReference type="AlphaFoldDB" id="A0A8S3BDA8"/>
<dbReference type="InterPro" id="IPR013126">
    <property type="entry name" value="Hsp_70_fam"/>
</dbReference>
<dbReference type="Proteomes" id="UP000681720">
    <property type="component" value="Unassembled WGS sequence"/>
</dbReference>
<dbReference type="Gene3D" id="3.30.420.40">
    <property type="match status" value="1"/>
</dbReference>
<gene>
    <name evidence="4" type="ORF">GIL414_LOCUS47500</name>
</gene>
<accession>A0A8S3BDA8</accession>
<evidence type="ECO:0000256" key="2">
    <source>
        <dbReference type="ARBA" id="ARBA00022741"/>
    </source>
</evidence>
<evidence type="ECO:0000256" key="3">
    <source>
        <dbReference type="ARBA" id="ARBA00022840"/>
    </source>
</evidence>
<comment type="similarity">
    <text evidence="1">Belongs to the heat shock protein 70 family.</text>
</comment>
<name>A0A8S3BDA8_9BILA</name>
<sequence>NILVYRLGGSTYECSIIRTTGGCLQTIASVDGFENSGDDFTDLIIDIIADEFQK</sequence>